<sequence>MNFGSTLLSISNHLPWRVSLKVRSILGVIPDFFIMGFPKCGTTSLYNYLIQHPEVMKADGKEQWYFSTFPIEPIEYYKFRYPFRIDKFIHKTIKNRQLLLGDGTPDYIFREKSIKLIKSTAPNAKIIILVRNPIKRSYSYYKHEKRACRINQKFEQLVQYEYNMFKKKGILLHENLYSHPQLKDTFLLGSIYSEYLEILLKYFDINQILLIDSETLFNEPKTTYKEALHFLELEDYDNIEFKAFNSGNYNIKSIPCNDFLKSFYTPYNKKLKEMFSKEFSW</sequence>
<dbReference type="KEGG" id="mech:Q9L42_010925"/>
<accession>A0AAU7NPK3</accession>
<dbReference type="PANTHER" id="PTHR10605:SF56">
    <property type="entry name" value="BIFUNCTIONAL HEPARAN SULFATE N-DEACETYLASE_N-SULFOTRANSFERASE"/>
    <property type="match status" value="1"/>
</dbReference>
<proteinExistence type="predicted"/>
<keyword evidence="2" id="KW-0325">Glycoprotein</keyword>
<protein>
    <submittedName>
        <fullName evidence="4">Sulfotransferase</fullName>
        <ecNumber evidence="4">2.8.2.-</ecNumber>
    </submittedName>
</protein>
<organism evidence="4 5">
    <name type="scientific">Methylomarinum roseum</name>
    <dbReference type="NCBI Taxonomy" id="3067653"/>
    <lineage>
        <taxon>Bacteria</taxon>
        <taxon>Pseudomonadati</taxon>
        <taxon>Pseudomonadota</taxon>
        <taxon>Gammaproteobacteria</taxon>
        <taxon>Methylococcales</taxon>
        <taxon>Methylococcaceae</taxon>
        <taxon>Methylomarinum</taxon>
    </lineage>
</organism>
<dbReference type="EMBL" id="CP157743">
    <property type="protein sequence ID" value="XBS18889.1"/>
    <property type="molecule type" value="Genomic_DNA"/>
</dbReference>
<dbReference type="AlphaFoldDB" id="A0AAU7NPK3"/>
<dbReference type="Gene3D" id="3.40.50.300">
    <property type="entry name" value="P-loop containing nucleotide triphosphate hydrolases"/>
    <property type="match status" value="1"/>
</dbReference>
<evidence type="ECO:0000313" key="4">
    <source>
        <dbReference type="EMBL" id="XBS18889.1"/>
    </source>
</evidence>
<evidence type="ECO:0000256" key="2">
    <source>
        <dbReference type="ARBA" id="ARBA00023180"/>
    </source>
</evidence>
<evidence type="ECO:0000313" key="5">
    <source>
        <dbReference type="Proteomes" id="UP001225378"/>
    </source>
</evidence>
<dbReference type="SUPFAM" id="SSF52540">
    <property type="entry name" value="P-loop containing nucleoside triphosphate hydrolases"/>
    <property type="match status" value="1"/>
</dbReference>
<dbReference type="Pfam" id="PF00685">
    <property type="entry name" value="Sulfotransfer_1"/>
    <property type="match status" value="1"/>
</dbReference>
<dbReference type="InterPro" id="IPR037359">
    <property type="entry name" value="NST/OST"/>
</dbReference>
<keyword evidence="1 4" id="KW-0808">Transferase</keyword>
<evidence type="ECO:0000256" key="1">
    <source>
        <dbReference type="ARBA" id="ARBA00022679"/>
    </source>
</evidence>
<dbReference type="InterPro" id="IPR000863">
    <property type="entry name" value="Sulfotransferase_dom"/>
</dbReference>
<gene>
    <name evidence="4" type="ORF">Q9L42_010925</name>
</gene>
<reference evidence="4 5" key="1">
    <citation type="journal article" date="2024" name="Microbiology">
        <title>Methylomarinum rosea sp. nov., a novel halophilic methanotrophic bacterium from the hypersaline Lake Elton.</title>
        <authorList>
            <person name="Suleimanov R.Z."/>
            <person name="Oshkin I.Y."/>
            <person name="Danilova O.V."/>
            <person name="Suzina N.E."/>
            <person name="Dedysh S.N."/>
        </authorList>
    </citation>
    <scope>NUCLEOTIDE SEQUENCE [LARGE SCALE GENOMIC DNA]</scope>
    <source>
        <strain evidence="4 5">Ch1-1</strain>
    </source>
</reference>
<keyword evidence="5" id="KW-1185">Reference proteome</keyword>
<evidence type="ECO:0000259" key="3">
    <source>
        <dbReference type="Pfam" id="PF00685"/>
    </source>
</evidence>
<dbReference type="RefSeq" id="WP_305908383.1">
    <property type="nucleotide sequence ID" value="NZ_CP157743.1"/>
</dbReference>
<feature type="domain" description="Sulfotransferase" evidence="3">
    <location>
        <begin position="30"/>
        <end position="236"/>
    </location>
</feature>
<dbReference type="InterPro" id="IPR027417">
    <property type="entry name" value="P-loop_NTPase"/>
</dbReference>
<name>A0AAU7NPK3_9GAMM</name>
<dbReference type="GO" id="GO:0008146">
    <property type="term" value="F:sulfotransferase activity"/>
    <property type="evidence" value="ECO:0007669"/>
    <property type="project" value="InterPro"/>
</dbReference>
<dbReference type="EC" id="2.8.2.-" evidence="4"/>
<dbReference type="Proteomes" id="UP001225378">
    <property type="component" value="Chromosome"/>
</dbReference>
<dbReference type="PANTHER" id="PTHR10605">
    <property type="entry name" value="HEPARAN SULFATE SULFOTRANSFERASE"/>
    <property type="match status" value="1"/>
</dbReference>